<dbReference type="SUPFAM" id="SSF56219">
    <property type="entry name" value="DNase I-like"/>
    <property type="match status" value="1"/>
</dbReference>
<gene>
    <name evidence="1" type="ORF">OXX778_LOCUS3963</name>
</gene>
<dbReference type="Gene3D" id="3.60.10.10">
    <property type="entry name" value="Endonuclease/exonuclease/phosphatase"/>
    <property type="match status" value="1"/>
</dbReference>
<evidence type="ECO:0000313" key="2">
    <source>
        <dbReference type="Proteomes" id="UP000663879"/>
    </source>
</evidence>
<name>A0A813PJ22_9BILA</name>
<protein>
    <recommendedName>
        <fullName evidence="3">Endonuclease/exonuclease/phosphatase domain-containing protein</fullName>
    </recommendedName>
</protein>
<accession>A0A813PJ22</accession>
<dbReference type="Proteomes" id="UP000663879">
    <property type="component" value="Unassembled WGS sequence"/>
</dbReference>
<dbReference type="AlphaFoldDB" id="A0A813PJ22"/>
<dbReference type="InterPro" id="IPR036691">
    <property type="entry name" value="Endo/exonu/phosph_ase_sf"/>
</dbReference>
<dbReference type="EMBL" id="CAJNOC010000373">
    <property type="protein sequence ID" value="CAF0751913.1"/>
    <property type="molecule type" value="Genomic_DNA"/>
</dbReference>
<keyword evidence="2" id="KW-1185">Reference proteome</keyword>
<sequence length="112" mass="13253">MLESEIKNNIEKKQPFIIMGDWNANIKRGRRFDIIFKDFVNKNKLTISDDLDLKNSDFKMVDVLICNNNDISSDHLPIAIKVDIDLGVKNEIEQEIKKFHRFDWRNNSFIVK</sequence>
<comment type="caution">
    <text evidence="1">The sequence shown here is derived from an EMBL/GenBank/DDBJ whole genome shotgun (WGS) entry which is preliminary data.</text>
</comment>
<reference evidence="1" key="1">
    <citation type="submission" date="2021-02" db="EMBL/GenBank/DDBJ databases">
        <authorList>
            <person name="Nowell W R."/>
        </authorList>
    </citation>
    <scope>NUCLEOTIDE SEQUENCE</scope>
    <source>
        <strain evidence="1">Ploen Becks lab</strain>
    </source>
</reference>
<evidence type="ECO:0008006" key="3">
    <source>
        <dbReference type="Google" id="ProtNLM"/>
    </source>
</evidence>
<organism evidence="1 2">
    <name type="scientific">Brachionus calyciflorus</name>
    <dbReference type="NCBI Taxonomy" id="104777"/>
    <lineage>
        <taxon>Eukaryota</taxon>
        <taxon>Metazoa</taxon>
        <taxon>Spiralia</taxon>
        <taxon>Gnathifera</taxon>
        <taxon>Rotifera</taxon>
        <taxon>Eurotatoria</taxon>
        <taxon>Monogononta</taxon>
        <taxon>Pseudotrocha</taxon>
        <taxon>Ploima</taxon>
        <taxon>Brachionidae</taxon>
        <taxon>Brachionus</taxon>
    </lineage>
</organism>
<evidence type="ECO:0000313" key="1">
    <source>
        <dbReference type="EMBL" id="CAF0751913.1"/>
    </source>
</evidence>
<proteinExistence type="predicted"/>